<feature type="signal peptide" evidence="2">
    <location>
        <begin position="1"/>
        <end position="16"/>
    </location>
</feature>
<feature type="chain" id="PRO_5014229923" evidence="2">
    <location>
        <begin position="17"/>
        <end position="82"/>
    </location>
</feature>
<dbReference type="AlphaFoldDB" id="A0A0I9XF27"/>
<evidence type="ECO:0000313" key="4">
    <source>
        <dbReference type="Proteomes" id="UP000760494"/>
    </source>
</evidence>
<dbReference type="OrthoDB" id="5055957at2759"/>
<feature type="region of interest" description="Disordered" evidence="1">
    <location>
        <begin position="51"/>
        <end position="82"/>
    </location>
</feature>
<evidence type="ECO:0000256" key="2">
    <source>
        <dbReference type="SAM" id="SignalP"/>
    </source>
</evidence>
<proteinExistence type="predicted"/>
<organism evidence="3 4">
    <name type="scientific">Fusarium fujikuroi</name>
    <name type="common">Bakanae and foot rot disease fungus</name>
    <name type="synonym">Gibberella fujikuroi</name>
    <dbReference type="NCBI Taxonomy" id="5127"/>
    <lineage>
        <taxon>Eukaryota</taxon>
        <taxon>Fungi</taxon>
        <taxon>Dikarya</taxon>
        <taxon>Ascomycota</taxon>
        <taxon>Pezizomycotina</taxon>
        <taxon>Sordariomycetes</taxon>
        <taxon>Hypocreomycetidae</taxon>
        <taxon>Hypocreales</taxon>
        <taxon>Nectriaceae</taxon>
        <taxon>Fusarium</taxon>
        <taxon>Fusarium fujikuroi species complex</taxon>
    </lineage>
</organism>
<sequence length="82" mass="9398">MRCKYFLLGFVATALAHPTVKPADTGKRVPASYEGKGTNFDYEQWVPKEYEKRKDDGSWQPGKYEGDCTGYDDGKWNREKQG</sequence>
<dbReference type="Proteomes" id="UP000760494">
    <property type="component" value="Unassembled WGS sequence"/>
</dbReference>
<dbReference type="EMBL" id="CABFJX010000385">
    <property type="protein sequence ID" value="VTT76826.1"/>
    <property type="molecule type" value="Genomic_DNA"/>
</dbReference>
<reference evidence="3" key="1">
    <citation type="submission" date="2019-05" db="EMBL/GenBank/DDBJ databases">
        <authorList>
            <person name="Piombo E."/>
        </authorList>
    </citation>
    <scope>NUCLEOTIDE SEQUENCE</scope>
    <source>
        <strain evidence="3">C2S</strain>
    </source>
</reference>
<protein>
    <submittedName>
        <fullName evidence="3">Uncharacterized protein</fullName>
    </submittedName>
</protein>
<gene>
    <name evidence="3" type="ORF">C2S_1997</name>
</gene>
<keyword evidence="2" id="KW-0732">Signal</keyword>
<evidence type="ECO:0000313" key="3">
    <source>
        <dbReference type="EMBL" id="VTT76826.1"/>
    </source>
</evidence>
<comment type="caution">
    <text evidence="3">The sequence shown here is derived from an EMBL/GenBank/DDBJ whole genome shotgun (WGS) entry which is preliminary data.</text>
</comment>
<accession>A0A0I9XF27</accession>
<evidence type="ECO:0000256" key="1">
    <source>
        <dbReference type="SAM" id="MobiDB-lite"/>
    </source>
</evidence>
<name>A0A0I9XF27_FUSFU</name>
<feature type="compositionally biased region" description="Basic and acidic residues" evidence="1">
    <location>
        <begin position="72"/>
        <end position="82"/>
    </location>
</feature>